<keyword evidence="3" id="KW-1185">Reference proteome</keyword>
<sequence>MPAVHKKGALFAVHQDSPGPASTSHNSSATGSRGRVAFGSKSGTAPGLGLGQGRDENITTGTGVKNVNSSVAGAKRSVLGNKSNLVAAPVGTQDGKKEVKPFGVRVIPGQGQGKENPGEGAEKAKSSTANTNATAGLGLGVGMKTMENRTTTTTTSTSSASHAHRRGKSGDQSKTIKSRLFGTSSASTSHSTANNTNNNSAHTRPVTSSAQASRTVLRDTAGKPPSTSSSLISGLRNTPVRQLLLGGRAGSSRSNVLAGRAGSSSTSTSSAQTSSASLPVPTPAPVDDEEDEIYSRPVTRKQKKVVQPPRPAAGLGLGEDVFLPAPTESSTKAPRLPYTSTFAPALQDIDTLENSPTQDLGGFALPAFPAPLTGGLFGPNKVVSAETRVKGLFGRGKGKENVPPVGERVAESVQAPVSETRTHRSLGSAFTFEPIVEVPDSPLTVPVSPSPMKRRPFGRSDSREDGLPTTGSIHGLGFGFTPCRASPIASTSASRRHQREASSASGINHFLPHSHSAASGLGDNSESSFEKAKVTPLKQRSKKRPSDKKTGGHRRGASSMSLTNHFLPTSTSSDLLGRSIETSPMARAKVTPLKSRRKHVRQKSSLSRGFSFGSNHVGLGFDMSAVDAPTESIEYGDEQLGDMESTPSVWESASSKRSSNTTSSLGSTSKRFWGLDVQAEDDEGEGADGFLTGSPISRRKSGSPSRMSLFVPPAELPESTHGWIQTQPGEFQAPPPPAPRRKGKGKLFLR</sequence>
<feature type="compositionally biased region" description="Basic residues" evidence="1">
    <location>
        <begin position="739"/>
        <end position="750"/>
    </location>
</feature>
<dbReference type="EMBL" id="JABELV010000110">
    <property type="protein sequence ID" value="KAG7530733.1"/>
    <property type="molecule type" value="Genomic_DNA"/>
</dbReference>
<feature type="region of interest" description="Disordered" evidence="1">
    <location>
        <begin position="639"/>
        <end position="750"/>
    </location>
</feature>
<feature type="compositionally biased region" description="Polar residues" evidence="1">
    <location>
        <begin position="225"/>
        <end position="240"/>
    </location>
</feature>
<comment type="caution">
    <text evidence="2">The sequence shown here is derived from an EMBL/GenBank/DDBJ whole genome shotgun (WGS) entry which is preliminary data.</text>
</comment>
<proteinExistence type="predicted"/>
<feature type="region of interest" description="Disordered" evidence="1">
    <location>
        <begin position="443"/>
        <end position="577"/>
    </location>
</feature>
<feature type="compositionally biased region" description="Low complexity" evidence="1">
    <location>
        <begin position="183"/>
        <end position="203"/>
    </location>
</feature>
<feature type="region of interest" description="Disordered" evidence="1">
    <location>
        <begin position="1"/>
        <end position="66"/>
    </location>
</feature>
<evidence type="ECO:0000256" key="1">
    <source>
        <dbReference type="SAM" id="MobiDB-lite"/>
    </source>
</evidence>
<feature type="compositionally biased region" description="Low complexity" evidence="1">
    <location>
        <begin position="652"/>
        <end position="669"/>
    </location>
</feature>
<feature type="compositionally biased region" description="Basic and acidic residues" evidence="1">
    <location>
        <begin position="116"/>
        <end position="125"/>
    </location>
</feature>
<accession>A0A8K0JIH9</accession>
<gene>
    <name evidence="2" type="ORF">FFLO_04841</name>
</gene>
<reference evidence="2" key="1">
    <citation type="submission" date="2020-04" db="EMBL/GenBank/DDBJ databases">
        <title>Analysis of mating type loci in Filobasidium floriforme.</title>
        <authorList>
            <person name="Nowrousian M."/>
        </authorList>
    </citation>
    <scope>NUCLEOTIDE SEQUENCE</scope>
    <source>
        <strain evidence="2">CBS 6242</strain>
    </source>
</reference>
<feature type="compositionally biased region" description="Low complexity" evidence="1">
    <location>
        <begin position="261"/>
        <end position="277"/>
    </location>
</feature>
<organism evidence="2 3">
    <name type="scientific">Filobasidium floriforme</name>
    <dbReference type="NCBI Taxonomy" id="5210"/>
    <lineage>
        <taxon>Eukaryota</taxon>
        <taxon>Fungi</taxon>
        <taxon>Dikarya</taxon>
        <taxon>Basidiomycota</taxon>
        <taxon>Agaricomycotina</taxon>
        <taxon>Tremellomycetes</taxon>
        <taxon>Filobasidiales</taxon>
        <taxon>Filobasidiaceae</taxon>
        <taxon>Filobasidium</taxon>
    </lineage>
</organism>
<feature type="compositionally biased region" description="Low complexity" evidence="1">
    <location>
        <begin position="150"/>
        <end position="159"/>
    </location>
</feature>
<feature type="compositionally biased region" description="Polar residues" evidence="1">
    <location>
        <begin position="20"/>
        <end position="31"/>
    </location>
</feature>
<feature type="compositionally biased region" description="Basic residues" evidence="1">
    <location>
        <begin position="539"/>
        <end position="556"/>
    </location>
</feature>
<feature type="compositionally biased region" description="Polar residues" evidence="1">
    <location>
        <begin position="558"/>
        <end position="574"/>
    </location>
</feature>
<feature type="compositionally biased region" description="Polar residues" evidence="1">
    <location>
        <begin position="205"/>
        <end position="214"/>
    </location>
</feature>
<protein>
    <submittedName>
        <fullName evidence="2">Uncharacterized protein</fullName>
    </submittedName>
</protein>
<name>A0A8K0JIH9_9TREE</name>
<feature type="compositionally biased region" description="Polar residues" evidence="1">
    <location>
        <begin position="327"/>
        <end position="338"/>
    </location>
</feature>
<dbReference type="AlphaFoldDB" id="A0A8K0JIH9"/>
<feature type="region of interest" description="Disordered" evidence="1">
    <location>
        <begin position="89"/>
        <end position="338"/>
    </location>
</feature>
<dbReference type="Proteomes" id="UP000812966">
    <property type="component" value="Unassembled WGS sequence"/>
</dbReference>
<evidence type="ECO:0000313" key="3">
    <source>
        <dbReference type="Proteomes" id="UP000812966"/>
    </source>
</evidence>
<evidence type="ECO:0000313" key="2">
    <source>
        <dbReference type="EMBL" id="KAG7530733.1"/>
    </source>
</evidence>